<reference evidence="1 2" key="1">
    <citation type="journal article" date="2024" name="BMC Genomics">
        <title>Genome assembly of redclaw crayfish (Cherax quadricarinatus) provides insights into its immune adaptation and hypoxia tolerance.</title>
        <authorList>
            <person name="Liu Z."/>
            <person name="Zheng J."/>
            <person name="Li H."/>
            <person name="Fang K."/>
            <person name="Wang S."/>
            <person name="He J."/>
            <person name="Zhou D."/>
            <person name="Weng S."/>
            <person name="Chi M."/>
            <person name="Gu Z."/>
            <person name="He J."/>
            <person name="Li F."/>
            <person name="Wang M."/>
        </authorList>
    </citation>
    <scope>NUCLEOTIDE SEQUENCE [LARGE SCALE GENOMIC DNA]</scope>
    <source>
        <strain evidence="1">ZL_2023a</strain>
    </source>
</reference>
<proteinExistence type="predicted"/>
<protein>
    <submittedName>
        <fullName evidence="1">Uncharacterized protein</fullName>
    </submittedName>
</protein>
<organism evidence="1 2">
    <name type="scientific">Cherax quadricarinatus</name>
    <name type="common">Australian red claw crayfish</name>
    <dbReference type="NCBI Taxonomy" id="27406"/>
    <lineage>
        <taxon>Eukaryota</taxon>
        <taxon>Metazoa</taxon>
        <taxon>Ecdysozoa</taxon>
        <taxon>Arthropoda</taxon>
        <taxon>Crustacea</taxon>
        <taxon>Multicrustacea</taxon>
        <taxon>Malacostraca</taxon>
        <taxon>Eumalacostraca</taxon>
        <taxon>Eucarida</taxon>
        <taxon>Decapoda</taxon>
        <taxon>Pleocyemata</taxon>
        <taxon>Astacidea</taxon>
        <taxon>Parastacoidea</taxon>
        <taxon>Parastacidae</taxon>
        <taxon>Cherax</taxon>
    </lineage>
</organism>
<sequence length="103" mass="12465">TVTIFQFSSTNLFDLLFMSHTLHYLMHNLSSCHKMDGRVPLTKYRQPVIYLHHFEVYLKISLFFNAYSWHQYHWFSSCAMVNNPRRDDDVEKIDKKKIYLTKS</sequence>
<dbReference type="EMBL" id="JARKIK010000002">
    <property type="protein sequence ID" value="KAK8753540.1"/>
    <property type="molecule type" value="Genomic_DNA"/>
</dbReference>
<accession>A0AAW0YA15</accession>
<keyword evidence="2" id="KW-1185">Reference proteome</keyword>
<feature type="non-terminal residue" evidence="1">
    <location>
        <position position="1"/>
    </location>
</feature>
<dbReference type="Proteomes" id="UP001445076">
    <property type="component" value="Unassembled WGS sequence"/>
</dbReference>
<dbReference type="AlphaFoldDB" id="A0AAW0YA15"/>
<gene>
    <name evidence="1" type="ORF">OTU49_000199</name>
</gene>
<evidence type="ECO:0000313" key="1">
    <source>
        <dbReference type="EMBL" id="KAK8753540.1"/>
    </source>
</evidence>
<comment type="caution">
    <text evidence="1">The sequence shown here is derived from an EMBL/GenBank/DDBJ whole genome shotgun (WGS) entry which is preliminary data.</text>
</comment>
<name>A0AAW0YA15_CHEQU</name>
<evidence type="ECO:0000313" key="2">
    <source>
        <dbReference type="Proteomes" id="UP001445076"/>
    </source>
</evidence>